<dbReference type="Proteomes" id="UP001597472">
    <property type="component" value="Unassembled WGS sequence"/>
</dbReference>
<dbReference type="EMBL" id="JBHULS010000003">
    <property type="protein sequence ID" value="MFD2552005.1"/>
    <property type="molecule type" value="Genomic_DNA"/>
</dbReference>
<dbReference type="PRINTS" id="PR01438">
    <property type="entry name" value="UNVRSLSTRESS"/>
</dbReference>
<keyword evidence="4" id="KW-1185">Reference proteome</keyword>
<protein>
    <submittedName>
        <fullName evidence="3">Universal stress protein</fullName>
    </submittedName>
</protein>
<dbReference type="RefSeq" id="WP_376893720.1">
    <property type="nucleotide sequence ID" value="NZ_JBHULS010000003.1"/>
</dbReference>
<dbReference type="InterPro" id="IPR006016">
    <property type="entry name" value="UspA"/>
</dbReference>
<dbReference type="PANTHER" id="PTHR46268">
    <property type="entry name" value="STRESS RESPONSE PROTEIN NHAX"/>
    <property type="match status" value="1"/>
</dbReference>
<accession>A0ABW5KVK0</accession>
<evidence type="ECO:0000313" key="3">
    <source>
        <dbReference type="EMBL" id="MFD2552005.1"/>
    </source>
</evidence>
<sequence>MKHILLPTDFSPNAYQAISYALQLFKDEVCTFFLLHTYTPVVYNADYMQSAAAQFEIMDAVKTASLDGLKRVVNKIEADFSNPKHHIKTLSAFNTLTQEIKNVVSKHHINYVVMGTQGATGAKEILFGSNTVHAFKDATCPVLAVPATYNFQKPKDILFSTDYEITYQDKNIQPFAEIAKLHGAKLHSLHVSFGHELTALQKENKAALQTMLSGLAHQFHNVRDEAVSSAIMAFQKETPVQMLAMINNKHSFFENLFFKSRINQIGFHIKIPFLVIPSYR</sequence>
<comment type="caution">
    <text evidence="3">The sequence shown here is derived from an EMBL/GenBank/DDBJ whole genome shotgun (WGS) entry which is preliminary data.</text>
</comment>
<evidence type="ECO:0000256" key="1">
    <source>
        <dbReference type="ARBA" id="ARBA00008791"/>
    </source>
</evidence>
<dbReference type="PANTHER" id="PTHR46268:SF6">
    <property type="entry name" value="UNIVERSAL STRESS PROTEIN UP12"/>
    <property type="match status" value="1"/>
</dbReference>
<dbReference type="SUPFAM" id="SSF52402">
    <property type="entry name" value="Adenine nucleotide alpha hydrolases-like"/>
    <property type="match status" value="2"/>
</dbReference>
<organism evidence="3 4">
    <name type="scientific">Bizionia sediminis</name>
    <dbReference type="NCBI Taxonomy" id="1737064"/>
    <lineage>
        <taxon>Bacteria</taxon>
        <taxon>Pseudomonadati</taxon>
        <taxon>Bacteroidota</taxon>
        <taxon>Flavobacteriia</taxon>
        <taxon>Flavobacteriales</taxon>
        <taxon>Flavobacteriaceae</taxon>
        <taxon>Bizionia</taxon>
    </lineage>
</organism>
<comment type="similarity">
    <text evidence="1">Belongs to the universal stress protein A family.</text>
</comment>
<reference evidence="4" key="1">
    <citation type="journal article" date="2019" name="Int. J. Syst. Evol. Microbiol.">
        <title>The Global Catalogue of Microorganisms (GCM) 10K type strain sequencing project: providing services to taxonomists for standard genome sequencing and annotation.</title>
        <authorList>
            <consortium name="The Broad Institute Genomics Platform"/>
            <consortium name="The Broad Institute Genome Sequencing Center for Infectious Disease"/>
            <person name="Wu L."/>
            <person name="Ma J."/>
        </authorList>
    </citation>
    <scope>NUCLEOTIDE SEQUENCE [LARGE SCALE GENOMIC DNA]</scope>
    <source>
        <strain evidence="4">KCTC 42587</strain>
    </source>
</reference>
<dbReference type="InterPro" id="IPR006015">
    <property type="entry name" value="Universal_stress_UspA"/>
</dbReference>
<gene>
    <name evidence="3" type="ORF">ACFSQP_09270</name>
</gene>
<dbReference type="CDD" id="cd00293">
    <property type="entry name" value="USP-like"/>
    <property type="match status" value="1"/>
</dbReference>
<dbReference type="Gene3D" id="3.40.50.620">
    <property type="entry name" value="HUPs"/>
    <property type="match status" value="2"/>
</dbReference>
<dbReference type="InterPro" id="IPR014729">
    <property type="entry name" value="Rossmann-like_a/b/a_fold"/>
</dbReference>
<evidence type="ECO:0000259" key="2">
    <source>
        <dbReference type="Pfam" id="PF00582"/>
    </source>
</evidence>
<evidence type="ECO:0000313" key="4">
    <source>
        <dbReference type="Proteomes" id="UP001597472"/>
    </source>
</evidence>
<proteinExistence type="inferred from homology"/>
<dbReference type="Pfam" id="PF00582">
    <property type="entry name" value="Usp"/>
    <property type="match status" value="1"/>
</dbReference>
<feature type="domain" description="UspA" evidence="2">
    <location>
        <begin position="1"/>
        <end position="146"/>
    </location>
</feature>
<name>A0ABW5KVK0_9FLAO</name>